<proteinExistence type="predicted"/>
<evidence type="ECO:0000259" key="6">
    <source>
        <dbReference type="PROSITE" id="PS50043"/>
    </source>
</evidence>
<dbReference type="Proteomes" id="UP000612362">
    <property type="component" value="Unassembled WGS sequence"/>
</dbReference>
<evidence type="ECO:0000313" key="9">
    <source>
        <dbReference type="Proteomes" id="UP000612362"/>
    </source>
</evidence>
<dbReference type="Gene3D" id="3.40.50.2300">
    <property type="match status" value="1"/>
</dbReference>
<evidence type="ECO:0008006" key="10">
    <source>
        <dbReference type="Google" id="ProtNLM"/>
    </source>
</evidence>
<dbReference type="PRINTS" id="PR00038">
    <property type="entry name" value="HTHLUXR"/>
</dbReference>
<feature type="modified residue" description="4-aspartylphosphate" evidence="5">
    <location>
        <position position="312"/>
    </location>
</feature>
<dbReference type="InterPro" id="IPR039420">
    <property type="entry name" value="WalR-like"/>
</dbReference>
<dbReference type="SUPFAM" id="SSF52172">
    <property type="entry name" value="CheY-like"/>
    <property type="match status" value="1"/>
</dbReference>
<evidence type="ECO:0000256" key="1">
    <source>
        <dbReference type="ARBA" id="ARBA00022553"/>
    </source>
</evidence>
<dbReference type="SUPFAM" id="SSF46894">
    <property type="entry name" value="C-terminal effector domain of the bipartite response regulators"/>
    <property type="match status" value="1"/>
</dbReference>
<dbReference type="PROSITE" id="PS50043">
    <property type="entry name" value="HTH_LUXR_2"/>
    <property type="match status" value="1"/>
</dbReference>
<dbReference type="EMBL" id="BNJF01000001">
    <property type="protein sequence ID" value="GHO44441.1"/>
    <property type="molecule type" value="Genomic_DNA"/>
</dbReference>
<dbReference type="PROSITE" id="PS50110">
    <property type="entry name" value="RESPONSE_REGULATORY"/>
    <property type="match status" value="1"/>
</dbReference>
<dbReference type="CDD" id="cd17535">
    <property type="entry name" value="REC_NarL-like"/>
    <property type="match status" value="1"/>
</dbReference>
<dbReference type="RefSeq" id="WP_220193835.1">
    <property type="nucleotide sequence ID" value="NZ_BNJF01000001.1"/>
</dbReference>
<dbReference type="GO" id="GO:0003677">
    <property type="term" value="F:DNA binding"/>
    <property type="evidence" value="ECO:0007669"/>
    <property type="project" value="UniProtKB-KW"/>
</dbReference>
<feature type="domain" description="Response regulatory" evidence="7">
    <location>
        <begin position="261"/>
        <end position="377"/>
    </location>
</feature>
<dbReference type="InterPro" id="IPR016032">
    <property type="entry name" value="Sig_transdc_resp-reg_C-effctor"/>
</dbReference>
<keyword evidence="1 5" id="KW-0597">Phosphoprotein</keyword>
<feature type="domain" description="HTH luxR-type" evidence="6">
    <location>
        <begin position="399"/>
        <end position="464"/>
    </location>
</feature>
<keyword evidence="9" id="KW-1185">Reference proteome</keyword>
<dbReference type="SMART" id="SM00421">
    <property type="entry name" value="HTH_LUXR"/>
    <property type="match status" value="1"/>
</dbReference>
<dbReference type="AlphaFoldDB" id="A0A8J3MS33"/>
<dbReference type="InterPro" id="IPR058245">
    <property type="entry name" value="NreC/VraR/RcsB-like_REC"/>
</dbReference>
<dbReference type="InterPro" id="IPR011006">
    <property type="entry name" value="CheY-like_superfamily"/>
</dbReference>
<name>A0A8J3MS33_9CHLR</name>
<evidence type="ECO:0000256" key="3">
    <source>
        <dbReference type="ARBA" id="ARBA00023125"/>
    </source>
</evidence>
<evidence type="ECO:0000256" key="2">
    <source>
        <dbReference type="ARBA" id="ARBA00023015"/>
    </source>
</evidence>
<keyword evidence="3" id="KW-0238">DNA-binding</keyword>
<dbReference type="PROSITE" id="PS00622">
    <property type="entry name" value="HTH_LUXR_1"/>
    <property type="match status" value="1"/>
</dbReference>
<dbReference type="PANTHER" id="PTHR43214:SF24">
    <property type="entry name" value="TRANSCRIPTIONAL REGULATORY PROTEIN NARL-RELATED"/>
    <property type="match status" value="1"/>
</dbReference>
<protein>
    <recommendedName>
        <fullName evidence="10">DNA-binding response regulator</fullName>
    </recommendedName>
</protein>
<reference evidence="8" key="1">
    <citation type="submission" date="2020-10" db="EMBL/GenBank/DDBJ databases">
        <title>Taxonomic study of unclassified bacteria belonging to the class Ktedonobacteria.</title>
        <authorList>
            <person name="Yabe S."/>
            <person name="Wang C.M."/>
            <person name="Zheng Y."/>
            <person name="Sakai Y."/>
            <person name="Cavaletti L."/>
            <person name="Monciardini P."/>
            <person name="Donadio S."/>
        </authorList>
    </citation>
    <scope>NUCLEOTIDE SEQUENCE</scope>
    <source>
        <strain evidence="8">SOSP1-1</strain>
    </source>
</reference>
<keyword evidence="2" id="KW-0805">Transcription regulation</keyword>
<organism evidence="8 9">
    <name type="scientific">Ktedonospora formicarum</name>
    <dbReference type="NCBI Taxonomy" id="2778364"/>
    <lineage>
        <taxon>Bacteria</taxon>
        <taxon>Bacillati</taxon>
        <taxon>Chloroflexota</taxon>
        <taxon>Ktedonobacteria</taxon>
        <taxon>Ktedonobacterales</taxon>
        <taxon>Ktedonobacteraceae</taxon>
        <taxon>Ktedonospora</taxon>
    </lineage>
</organism>
<evidence type="ECO:0000313" key="8">
    <source>
        <dbReference type="EMBL" id="GHO44441.1"/>
    </source>
</evidence>
<dbReference type="InterPro" id="IPR036890">
    <property type="entry name" value="HATPase_C_sf"/>
</dbReference>
<dbReference type="GO" id="GO:0000160">
    <property type="term" value="P:phosphorelay signal transduction system"/>
    <property type="evidence" value="ECO:0007669"/>
    <property type="project" value="InterPro"/>
</dbReference>
<dbReference type="InterPro" id="IPR001789">
    <property type="entry name" value="Sig_transdc_resp-reg_receiver"/>
</dbReference>
<evidence type="ECO:0000259" key="7">
    <source>
        <dbReference type="PROSITE" id="PS50110"/>
    </source>
</evidence>
<dbReference type="GO" id="GO:0006355">
    <property type="term" value="P:regulation of DNA-templated transcription"/>
    <property type="evidence" value="ECO:0007669"/>
    <property type="project" value="InterPro"/>
</dbReference>
<evidence type="ECO:0000256" key="4">
    <source>
        <dbReference type="ARBA" id="ARBA00023163"/>
    </source>
</evidence>
<dbReference type="SMART" id="SM00448">
    <property type="entry name" value="REC"/>
    <property type="match status" value="1"/>
</dbReference>
<dbReference type="Pfam" id="PF00072">
    <property type="entry name" value="Response_reg"/>
    <property type="match status" value="1"/>
</dbReference>
<dbReference type="Gene3D" id="3.30.565.10">
    <property type="entry name" value="Histidine kinase-like ATPase, C-terminal domain"/>
    <property type="match status" value="1"/>
</dbReference>
<dbReference type="CDD" id="cd06170">
    <property type="entry name" value="LuxR_C_like"/>
    <property type="match status" value="1"/>
</dbReference>
<gene>
    <name evidence="8" type="ORF">KSX_26040</name>
</gene>
<accession>A0A8J3MS33</accession>
<comment type="caution">
    <text evidence="8">The sequence shown here is derived from an EMBL/GenBank/DDBJ whole genome shotgun (WGS) entry which is preliminary data.</text>
</comment>
<evidence type="ECO:0000256" key="5">
    <source>
        <dbReference type="PROSITE-ProRule" id="PRU00169"/>
    </source>
</evidence>
<dbReference type="Pfam" id="PF00196">
    <property type="entry name" value="GerE"/>
    <property type="match status" value="1"/>
</dbReference>
<dbReference type="InterPro" id="IPR000792">
    <property type="entry name" value="Tscrpt_reg_LuxR_C"/>
</dbReference>
<dbReference type="PANTHER" id="PTHR43214">
    <property type="entry name" value="TWO-COMPONENT RESPONSE REGULATOR"/>
    <property type="match status" value="1"/>
</dbReference>
<sequence length="468" mass="51891">MASDNELSLTRQREQLLQILSATLIELEALRNDPGLQGPQVERLASLEQMNRQALHIVRTSGAHLPLPELENSTLVEALSHLIDTTAEELGLSSRVSFSGVDEQGKPEVAAHLSTQAEHLLFLLAQETLFQVREHQHAWRLRLNFAYGHDEVRLVIEDDGVPASNIASDDRTPASENILPFAQNTRENTAFSDSVYDDLRARFTYMGGSLIREIAPHGTRVEVRVPYQSPELDSTTFGIGLPSLQARAKLENQEVHPQRTSVLIVDGQPVVRAGLHRLLDAYPDLLLVGEASDGVHAVSETLELGPQVVLLDAQLPEGQSLEALRQIKQLNLNTHVLLLSIEEREDYLYETLRAGADGYLLKDVTPDDLAEAIRIVARGEVLVQQQLAGRILARVGRERGARGEMLTARELEVLRLLSRGLRNKEIAAHLFISERTVNFHLANIYQKLNVSGRTEALSKALAQGLIET</sequence>
<keyword evidence="4" id="KW-0804">Transcription</keyword>